<evidence type="ECO:0000313" key="2">
    <source>
        <dbReference type="Proteomes" id="UP000294958"/>
    </source>
</evidence>
<organism evidence="1 2">
    <name type="scientific">Aquamicrobium defluvii</name>
    <dbReference type="NCBI Taxonomy" id="69279"/>
    <lineage>
        <taxon>Bacteria</taxon>
        <taxon>Pseudomonadati</taxon>
        <taxon>Pseudomonadota</taxon>
        <taxon>Alphaproteobacteria</taxon>
        <taxon>Hyphomicrobiales</taxon>
        <taxon>Phyllobacteriaceae</taxon>
        <taxon>Aquamicrobium</taxon>
    </lineage>
</organism>
<gene>
    <name evidence="1" type="ORF">DES43_109102</name>
</gene>
<proteinExistence type="predicted"/>
<protein>
    <recommendedName>
        <fullName evidence="3">DNA-binding protein</fullName>
    </recommendedName>
</protein>
<dbReference type="Proteomes" id="UP000294958">
    <property type="component" value="Unassembled WGS sequence"/>
</dbReference>
<reference evidence="1 2" key="1">
    <citation type="submission" date="2019-03" db="EMBL/GenBank/DDBJ databases">
        <title>Genomic Encyclopedia of Type Strains, Phase IV (KMG-IV): sequencing the most valuable type-strain genomes for metagenomic binning, comparative biology and taxonomic classification.</title>
        <authorList>
            <person name="Goeker M."/>
        </authorList>
    </citation>
    <scope>NUCLEOTIDE SEQUENCE [LARGE SCALE GENOMIC DNA]</scope>
    <source>
        <strain evidence="1 2">DSM 11603</strain>
    </source>
</reference>
<name>A0A4R6YGH4_9HYPH</name>
<accession>A0A4R6YGH4</accession>
<dbReference type="AlphaFoldDB" id="A0A4R6YGH4"/>
<sequence>MPACDILPRGLRRAQAAAYLGISPSHFDKQRQAGAIPAPRQLFGVELYDRHDLDLLFDGKAMVACNDNYWDKACARSG</sequence>
<keyword evidence="2" id="KW-1185">Reference proteome</keyword>
<evidence type="ECO:0000313" key="1">
    <source>
        <dbReference type="EMBL" id="TDR35464.1"/>
    </source>
</evidence>
<comment type="caution">
    <text evidence="1">The sequence shown here is derived from an EMBL/GenBank/DDBJ whole genome shotgun (WGS) entry which is preliminary data.</text>
</comment>
<dbReference type="EMBL" id="SNZF01000009">
    <property type="protein sequence ID" value="TDR35464.1"/>
    <property type="molecule type" value="Genomic_DNA"/>
</dbReference>
<evidence type="ECO:0008006" key="3">
    <source>
        <dbReference type="Google" id="ProtNLM"/>
    </source>
</evidence>